<dbReference type="AlphaFoldDB" id="A0A6N8FAM4"/>
<dbReference type="InterPro" id="IPR022484">
    <property type="entry name" value="PEP-CTERM/exosrtase_acylTfrase"/>
</dbReference>
<sequence>MNTLKKLSKQPIIGVFVKVIIKLVANFQAKKIASHFSAYLQPVIAHNEYLKEKSFGIRHNVYCEELGFEECNEDKQEKDEFDIHSIHCVMQHRSTKRFAGTVRIVYSLGDKQQLPLEKYCLDSIDHPTLNPVNFPRHKICEISRLAVPNEFRRRQSDKFKGAATGAINENEYSEKELRCFPFIAIGLYMSAASIAMNKEIEHAFVMMEPRLARSLRFVGIEFQQIGPVVDYHGKRAPFYISSQMLLDGLTPGFKKLFEKVREELDIQVCGDPEILDGIKIPNL</sequence>
<dbReference type="Pfam" id="PF13444">
    <property type="entry name" value="Acetyltransf_5"/>
    <property type="match status" value="1"/>
</dbReference>
<evidence type="ECO:0000313" key="2">
    <source>
        <dbReference type="Proteomes" id="UP000439994"/>
    </source>
</evidence>
<dbReference type="NCBIfam" id="TIGR03694">
    <property type="entry name" value="exosort_acyl"/>
    <property type="match status" value="1"/>
</dbReference>
<comment type="caution">
    <text evidence="1">The sequence shown here is derived from an EMBL/GenBank/DDBJ whole genome shotgun (WGS) entry which is preliminary data.</text>
</comment>
<organism evidence="1 2">
    <name type="scientific">Psychrosphaera haliotis</name>
    <dbReference type="NCBI Taxonomy" id="555083"/>
    <lineage>
        <taxon>Bacteria</taxon>
        <taxon>Pseudomonadati</taxon>
        <taxon>Pseudomonadota</taxon>
        <taxon>Gammaproteobacteria</taxon>
        <taxon>Alteromonadales</taxon>
        <taxon>Pseudoalteromonadaceae</taxon>
        <taxon>Psychrosphaera</taxon>
    </lineage>
</organism>
<proteinExistence type="predicted"/>
<dbReference type="GO" id="GO:0016746">
    <property type="term" value="F:acyltransferase activity"/>
    <property type="evidence" value="ECO:0007669"/>
    <property type="project" value="UniProtKB-KW"/>
</dbReference>
<protein>
    <submittedName>
        <fullName evidence="1">PEP-CTERM/exosortase system-associated acyltransferase</fullName>
    </submittedName>
</protein>
<dbReference type="InterPro" id="IPR016181">
    <property type="entry name" value="Acyl_CoA_acyltransferase"/>
</dbReference>
<dbReference type="SUPFAM" id="SSF55729">
    <property type="entry name" value="Acyl-CoA N-acyltransferases (Nat)"/>
    <property type="match status" value="1"/>
</dbReference>
<keyword evidence="2" id="KW-1185">Reference proteome</keyword>
<dbReference type="RefSeq" id="WP_330997843.1">
    <property type="nucleotide sequence ID" value="NZ_WOCD01000005.1"/>
</dbReference>
<reference evidence="1 2" key="1">
    <citation type="submission" date="2019-11" db="EMBL/GenBank/DDBJ databases">
        <title>P. haliotis isolates from Z. marina roots.</title>
        <authorList>
            <person name="Cohen M."/>
            <person name="Jospin G."/>
            <person name="Eisen J.A."/>
            <person name="Coil D.A."/>
        </authorList>
    </citation>
    <scope>NUCLEOTIDE SEQUENCE [LARGE SCALE GENOMIC DNA]</scope>
    <source>
        <strain evidence="1 2">UCD-MCMsp1aY</strain>
    </source>
</reference>
<dbReference type="EMBL" id="WOCD01000005">
    <property type="protein sequence ID" value="MUH73665.1"/>
    <property type="molecule type" value="Genomic_DNA"/>
</dbReference>
<evidence type="ECO:0000313" key="1">
    <source>
        <dbReference type="EMBL" id="MUH73665.1"/>
    </source>
</evidence>
<accession>A0A6N8FAM4</accession>
<dbReference type="Gene3D" id="3.40.630.30">
    <property type="match status" value="1"/>
</dbReference>
<name>A0A6N8FAM4_9GAMM</name>
<gene>
    <name evidence="1" type="ORF">GNP35_14925</name>
</gene>
<keyword evidence="1" id="KW-0012">Acyltransferase</keyword>
<keyword evidence="1" id="KW-0808">Transferase</keyword>
<dbReference type="Proteomes" id="UP000439994">
    <property type="component" value="Unassembled WGS sequence"/>
</dbReference>